<dbReference type="AlphaFoldDB" id="A0A7W7QL19"/>
<dbReference type="SMART" id="SM00028">
    <property type="entry name" value="TPR"/>
    <property type="match status" value="4"/>
</dbReference>
<dbReference type="InterPro" id="IPR019734">
    <property type="entry name" value="TPR_rpt"/>
</dbReference>
<feature type="region of interest" description="Disordered" evidence="4">
    <location>
        <begin position="425"/>
        <end position="485"/>
    </location>
</feature>
<comment type="caution">
    <text evidence="6">The sequence shown here is derived from an EMBL/GenBank/DDBJ whole genome shotgun (WGS) entry which is preliminary data.</text>
</comment>
<dbReference type="Pfam" id="PF13181">
    <property type="entry name" value="TPR_8"/>
    <property type="match status" value="1"/>
</dbReference>
<keyword evidence="5" id="KW-0732">Signal</keyword>
<accession>A0A7W7QL19</accession>
<dbReference type="PANTHER" id="PTHR44858:SF1">
    <property type="entry name" value="UDP-N-ACETYLGLUCOSAMINE--PEPTIDE N-ACETYLGLUCOSAMINYLTRANSFERASE SPINDLY-RELATED"/>
    <property type="match status" value="1"/>
</dbReference>
<dbReference type="EMBL" id="JACHJP010000002">
    <property type="protein sequence ID" value="MBB4915512.1"/>
    <property type="molecule type" value="Genomic_DNA"/>
</dbReference>
<dbReference type="PANTHER" id="PTHR44858">
    <property type="entry name" value="TETRATRICOPEPTIDE REPEAT PROTEIN 6"/>
    <property type="match status" value="1"/>
</dbReference>
<keyword evidence="1" id="KW-0677">Repeat</keyword>
<evidence type="ECO:0000256" key="3">
    <source>
        <dbReference type="PROSITE-ProRule" id="PRU00339"/>
    </source>
</evidence>
<name>A0A7W7QL19_9ACTN</name>
<protein>
    <submittedName>
        <fullName evidence="6">Tetratricopeptide (TPR) repeat protein</fullName>
    </submittedName>
</protein>
<keyword evidence="2 3" id="KW-0802">TPR repeat</keyword>
<evidence type="ECO:0000256" key="5">
    <source>
        <dbReference type="SAM" id="SignalP"/>
    </source>
</evidence>
<feature type="repeat" description="TPR" evidence="3">
    <location>
        <begin position="213"/>
        <end position="246"/>
    </location>
</feature>
<keyword evidence="7" id="KW-1185">Reference proteome</keyword>
<dbReference type="SUPFAM" id="SSF48452">
    <property type="entry name" value="TPR-like"/>
    <property type="match status" value="2"/>
</dbReference>
<organism evidence="6 7">
    <name type="scientific">Streptosporangium saharense</name>
    <dbReference type="NCBI Taxonomy" id="1706840"/>
    <lineage>
        <taxon>Bacteria</taxon>
        <taxon>Bacillati</taxon>
        <taxon>Actinomycetota</taxon>
        <taxon>Actinomycetes</taxon>
        <taxon>Streptosporangiales</taxon>
        <taxon>Streptosporangiaceae</taxon>
        <taxon>Streptosporangium</taxon>
    </lineage>
</organism>
<evidence type="ECO:0000256" key="1">
    <source>
        <dbReference type="ARBA" id="ARBA00022737"/>
    </source>
</evidence>
<feature type="compositionally biased region" description="Low complexity" evidence="4">
    <location>
        <begin position="460"/>
        <end position="471"/>
    </location>
</feature>
<sequence length="485" mass="50577">MRRLLPFLGCLAAGGVLLAVFGPGDPPGPGTAPGASPGPATSPAARARADLVAGARAYLREHPTDARAWTALGGAHLDEAGRTGDPAHYTMARSAFRHSLSLSPEADAMIGMGVVANVRHEHGAARVWGTRAFRAAPHRWPLYGVLAGAYTGLGRYGRADLALRRMLGGTPDVASLTRAADLLRVRGESGRARAVLRRAGLAAASSASSADVARYAYGLGELEWSLGRPRQAVRAYGRALAADPGHAPAYAGRARAEAALGLTGAAVRDYGAAAARDPGYTADLGELYEYLGQPERAARQYALFTSYGLARVDVLRAGRFEADHGDPASAVRRLRAEWNGHRAPEVADALAWALHRAGHNAEAAMYAARAEPPGTRDALAAYHRGEIARALGDTVSARAHLARALRINPYFSLDGAPRARQALIELPKAPPPPPPPPPSPKPTAPAKATPSATPTPKPSPTTVKATKAAKPQPKHSATAAGRRPA</sequence>
<gene>
    <name evidence="6" type="ORF">FHS44_002597</name>
</gene>
<evidence type="ECO:0000313" key="7">
    <source>
        <dbReference type="Proteomes" id="UP000552644"/>
    </source>
</evidence>
<feature type="chain" id="PRO_5039327376" evidence="5">
    <location>
        <begin position="19"/>
        <end position="485"/>
    </location>
</feature>
<proteinExistence type="predicted"/>
<feature type="signal peptide" evidence="5">
    <location>
        <begin position="1"/>
        <end position="18"/>
    </location>
</feature>
<dbReference type="PROSITE" id="PS50005">
    <property type="entry name" value="TPR"/>
    <property type="match status" value="1"/>
</dbReference>
<dbReference type="Gene3D" id="1.25.40.10">
    <property type="entry name" value="Tetratricopeptide repeat domain"/>
    <property type="match status" value="2"/>
</dbReference>
<evidence type="ECO:0000256" key="4">
    <source>
        <dbReference type="SAM" id="MobiDB-lite"/>
    </source>
</evidence>
<dbReference type="InterPro" id="IPR050498">
    <property type="entry name" value="Ycf3"/>
</dbReference>
<evidence type="ECO:0000313" key="6">
    <source>
        <dbReference type="EMBL" id="MBB4915512.1"/>
    </source>
</evidence>
<dbReference type="RefSeq" id="WP_184714164.1">
    <property type="nucleotide sequence ID" value="NZ_JACHJP010000002.1"/>
</dbReference>
<dbReference type="InterPro" id="IPR011990">
    <property type="entry name" value="TPR-like_helical_dom_sf"/>
</dbReference>
<dbReference type="Proteomes" id="UP000552644">
    <property type="component" value="Unassembled WGS sequence"/>
</dbReference>
<feature type="compositionally biased region" description="Pro residues" evidence="4">
    <location>
        <begin position="428"/>
        <end position="443"/>
    </location>
</feature>
<evidence type="ECO:0000256" key="2">
    <source>
        <dbReference type="ARBA" id="ARBA00022803"/>
    </source>
</evidence>
<reference evidence="6 7" key="1">
    <citation type="submission" date="2020-08" db="EMBL/GenBank/DDBJ databases">
        <title>Genomic Encyclopedia of Type Strains, Phase III (KMG-III): the genomes of soil and plant-associated and newly described type strains.</title>
        <authorList>
            <person name="Whitman W."/>
        </authorList>
    </citation>
    <scope>NUCLEOTIDE SEQUENCE [LARGE SCALE GENOMIC DNA]</scope>
    <source>
        <strain evidence="6 7">CECT 8840</strain>
    </source>
</reference>